<evidence type="ECO:0000313" key="2">
    <source>
        <dbReference type="Proteomes" id="UP001302676"/>
    </source>
</evidence>
<protein>
    <submittedName>
        <fullName evidence="1">Uncharacterized protein</fullName>
    </submittedName>
</protein>
<dbReference type="Gene3D" id="3.30.460.40">
    <property type="match status" value="1"/>
</dbReference>
<organism evidence="1 2">
    <name type="scientific">Dichotomopilus funicola</name>
    <dbReference type="NCBI Taxonomy" id="1934379"/>
    <lineage>
        <taxon>Eukaryota</taxon>
        <taxon>Fungi</taxon>
        <taxon>Dikarya</taxon>
        <taxon>Ascomycota</taxon>
        <taxon>Pezizomycotina</taxon>
        <taxon>Sordariomycetes</taxon>
        <taxon>Sordariomycetidae</taxon>
        <taxon>Sordariales</taxon>
        <taxon>Chaetomiaceae</taxon>
        <taxon>Dichotomopilus</taxon>
    </lineage>
</organism>
<dbReference type="Proteomes" id="UP001302676">
    <property type="component" value="Unassembled WGS sequence"/>
</dbReference>
<dbReference type="EMBL" id="MU853645">
    <property type="protein sequence ID" value="KAK4139941.1"/>
    <property type="molecule type" value="Genomic_DNA"/>
</dbReference>
<reference evidence="1" key="2">
    <citation type="submission" date="2023-05" db="EMBL/GenBank/DDBJ databases">
        <authorList>
            <consortium name="Lawrence Berkeley National Laboratory"/>
            <person name="Steindorff A."/>
            <person name="Hensen N."/>
            <person name="Bonometti L."/>
            <person name="Westerberg I."/>
            <person name="Brannstrom I.O."/>
            <person name="Guillou S."/>
            <person name="Cros-Aarteil S."/>
            <person name="Calhoun S."/>
            <person name="Haridas S."/>
            <person name="Kuo A."/>
            <person name="Mondo S."/>
            <person name="Pangilinan J."/>
            <person name="Riley R."/>
            <person name="Labutti K."/>
            <person name="Andreopoulos B."/>
            <person name="Lipzen A."/>
            <person name="Chen C."/>
            <person name="Yanf M."/>
            <person name="Daum C."/>
            <person name="Ng V."/>
            <person name="Clum A."/>
            <person name="Ohm R."/>
            <person name="Martin F."/>
            <person name="Silar P."/>
            <person name="Natvig D."/>
            <person name="Lalanne C."/>
            <person name="Gautier V."/>
            <person name="Ament-Velasquez S.L."/>
            <person name="Kruys A."/>
            <person name="Hutchinson M.I."/>
            <person name="Powell A.J."/>
            <person name="Barry K."/>
            <person name="Miller A.N."/>
            <person name="Grigoriev I.V."/>
            <person name="Debuchy R."/>
            <person name="Gladieux P."/>
            <person name="Thoren M.H."/>
            <person name="Johannesson H."/>
        </authorList>
    </citation>
    <scope>NUCLEOTIDE SEQUENCE</scope>
    <source>
        <strain evidence="1">CBS 141.50</strain>
    </source>
</reference>
<dbReference type="InterPro" id="IPR043519">
    <property type="entry name" value="NT_sf"/>
</dbReference>
<keyword evidence="2" id="KW-1185">Reference proteome</keyword>
<evidence type="ECO:0000313" key="1">
    <source>
        <dbReference type="EMBL" id="KAK4139941.1"/>
    </source>
</evidence>
<name>A0AAN6ZJR2_9PEZI</name>
<proteinExistence type="predicted"/>
<accession>A0AAN6ZJR2</accession>
<dbReference type="SUPFAM" id="SSF81301">
    <property type="entry name" value="Nucleotidyltransferase"/>
    <property type="match status" value="1"/>
</dbReference>
<sequence>MTCHYYPPADLDELEEEATQADVSSQVAALQIVAGIFNRAGLPYGVMGGMNFYFRGTGRTTDDVDLAVTGEQSLEKTLELLEGEERITRPRSRMAWVGGVARTFVRVDKQQVQIDLKWQKSEGHGMPLDLDSATEVFHLTKDKSAPGVRFLRVAPLVKAKFQSYGREKPGDYVDLLFICTHPKYGAEVEGVAGEIRLEKRELFLREVGERHGGRVKEVGEVLGVDLNVLEEVAEADSDDDAEED</sequence>
<dbReference type="AlphaFoldDB" id="A0AAN6ZJR2"/>
<comment type="caution">
    <text evidence="1">The sequence shown here is derived from an EMBL/GenBank/DDBJ whole genome shotgun (WGS) entry which is preliminary data.</text>
</comment>
<reference evidence="1" key="1">
    <citation type="journal article" date="2023" name="Mol. Phylogenet. Evol.">
        <title>Genome-scale phylogeny and comparative genomics of the fungal order Sordariales.</title>
        <authorList>
            <person name="Hensen N."/>
            <person name="Bonometti L."/>
            <person name="Westerberg I."/>
            <person name="Brannstrom I.O."/>
            <person name="Guillou S."/>
            <person name="Cros-Aarteil S."/>
            <person name="Calhoun S."/>
            <person name="Haridas S."/>
            <person name="Kuo A."/>
            <person name="Mondo S."/>
            <person name="Pangilinan J."/>
            <person name="Riley R."/>
            <person name="LaButti K."/>
            <person name="Andreopoulos B."/>
            <person name="Lipzen A."/>
            <person name="Chen C."/>
            <person name="Yan M."/>
            <person name="Daum C."/>
            <person name="Ng V."/>
            <person name="Clum A."/>
            <person name="Steindorff A."/>
            <person name="Ohm R.A."/>
            <person name="Martin F."/>
            <person name="Silar P."/>
            <person name="Natvig D.O."/>
            <person name="Lalanne C."/>
            <person name="Gautier V."/>
            <person name="Ament-Velasquez S.L."/>
            <person name="Kruys A."/>
            <person name="Hutchinson M.I."/>
            <person name="Powell A.J."/>
            <person name="Barry K."/>
            <person name="Miller A.N."/>
            <person name="Grigoriev I.V."/>
            <person name="Debuchy R."/>
            <person name="Gladieux P."/>
            <person name="Hiltunen Thoren M."/>
            <person name="Johannesson H."/>
        </authorList>
    </citation>
    <scope>NUCLEOTIDE SEQUENCE</scope>
    <source>
        <strain evidence="1">CBS 141.50</strain>
    </source>
</reference>
<gene>
    <name evidence="1" type="ORF">C8A04DRAFT_32579</name>
</gene>
<dbReference type="GeneID" id="87818756"/>
<dbReference type="RefSeq" id="XP_062633312.1">
    <property type="nucleotide sequence ID" value="XM_062782143.1"/>
</dbReference>